<dbReference type="InterPro" id="IPR001245">
    <property type="entry name" value="Ser-Thr/Tyr_kinase_cat_dom"/>
</dbReference>
<proteinExistence type="predicted"/>
<dbReference type="FunFam" id="1.10.510.10:FF:000095">
    <property type="entry name" value="protein STRUBBELIG-RECEPTOR FAMILY 8"/>
    <property type="match status" value="1"/>
</dbReference>
<feature type="compositionally biased region" description="Pro residues" evidence="9">
    <location>
        <begin position="248"/>
        <end position="262"/>
    </location>
</feature>
<evidence type="ECO:0000256" key="9">
    <source>
        <dbReference type="SAM" id="MobiDB-lite"/>
    </source>
</evidence>
<evidence type="ECO:0000256" key="6">
    <source>
        <dbReference type="ARBA" id="ARBA00022989"/>
    </source>
</evidence>
<accession>W1P0P9</accession>
<keyword evidence="2" id="KW-0433">Leucine-rich repeat</keyword>
<keyword evidence="4 11" id="KW-0732">Signal</keyword>
<dbReference type="GO" id="GO:0004672">
    <property type="term" value="F:protein kinase activity"/>
    <property type="evidence" value="ECO:0000318"/>
    <property type="project" value="GO_Central"/>
</dbReference>
<dbReference type="Gramene" id="ERN03417">
    <property type="protein sequence ID" value="ERN03417"/>
    <property type="gene ID" value="AMTR_s00003p00260350"/>
</dbReference>
<evidence type="ECO:0000256" key="3">
    <source>
        <dbReference type="ARBA" id="ARBA00022692"/>
    </source>
</evidence>
<dbReference type="GO" id="GO:0005524">
    <property type="term" value="F:ATP binding"/>
    <property type="evidence" value="ECO:0007669"/>
    <property type="project" value="InterPro"/>
</dbReference>
<organism evidence="13 14">
    <name type="scientific">Amborella trichopoda</name>
    <dbReference type="NCBI Taxonomy" id="13333"/>
    <lineage>
        <taxon>Eukaryota</taxon>
        <taxon>Viridiplantae</taxon>
        <taxon>Streptophyta</taxon>
        <taxon>Embryophyta</taxon>
        <taxon>Tracheophyta</taxon>
        <taxon>Spermatophyta</taxon>
        <taxon>Magnoliopsida</taxon>
        <taxon>Amborellales</taxon>
        <taxon>Amborellaceae</taxon>
        <taxon>Amborella</taxon>
    </lineage>
</organism>
<keyword evidence="14" id="KW-1185">Reference proteome</keyword>
<keyword evidence="3 10" id="KW-0812">Transmembrane</keyword>
<dbReference type="Pfam" id="PF07714">
    <property type="entry name" value="PK_Tyr_Ser-Thr"/>
    <property type="match status" value="1"/>
</dbReference>
<feature type="region of interest" description="Disordered" evidence="9">
    <location>
        <begin position="327"/>
        <end position="374"/>
    </location>
</feature>
<dbReference type="FunFam" id="3.80.10.10:FF:000062">
    <property type="entry name" value="protein STRUBBELIG-RECEPTOR FAMILY 3"/>
    <property type="match status" value="1"/>
</dbReference>
<feature type="compositionally biased region" description="Polar residues" evidence="9">
    <location>
        <begin position="713"/>
        <end position="723"/>
    </location>
</feature>
<feature type="domain" description="Protein kinase" evidence="12">
    <location>
        <begin position="431"/>
        <end position="710"/>
    </location>
</feature>
<dbReference type="eggNOG" id="ENOG502QR8F">
    <property type="taxonomic scope" value="Eukaryota"/>
</dbReference>
<keyword evidence="7 10" id="KW-0472">Membrane</keyword>
<evidence type="ECO:0000256" key="5">
    <source>
        <dbReference type="ARBA" id="ARBA00022737"/>
    </source>
</evidence>
<dbReference type="AlphaFoldDB" id="W1P0P9"/>
<evidence type="ECO:0000259" key="12">
    <source>
        <dbReference type="PROSITE" id="PS50011"/>
    </source>
</evidence>
<dbReference type="Pfam" id="PF00560">
    <property type="entry name" value="LRR_1"/>
    <property type="match status" value="3"/>
</dbReference>
<dbReference type="InterPro" id="IPR046959">
    <property type="entry name" value="PRK1-6/SRF4-like"/>
</dbReference>
<evidence type="ECO:0000256" key="11">
    <source>
        <dbReference type="SAM" id="SignalP"/>
    </source>
</evidence>
<feature type="transmembrane region" description="Helical" evidence="10">
    <location>
        <begin position="300"/>
        <end position="323"/>
    </location>
</feature>
<dbReference type="InterPro" id="IPR011009">
    <property type="entry name" value="Kinase-like_dom_sf"/>
</dbReference>
<dbReference type="GO" id="GO:0005886">
    <property type="term" value="C:plasma membrane"/>
    <property type="evidence" value="ECO:0000318"/>
    <property type="project" value="GO_Central"/>
</dbReference>
<evidence type="ECO:0000256" key="10">
    <source>
        <dbReference type="SAM" id="Phobius"/>
    </source>
</evidence>
<dbReference type="OMA" id="YPPLQGW"/>
<evidence type="ECO:0000313" key="14">
    <source>
        <dbReference type="Proteomes" id="UP000017836"/>
    </source>
</evidence>
<dbReference type="PROSITE" id="PS50011">
    <property type="entry name" value="PROTEIN_KINASE_DOM"/>
    <property type="match status" value="1"/>
</dbReference>
<dbReference type="Gene3D" id="3.80.10.10">
    <property type="entry name" value="Ribonuclease Inhibitor"/>
    <property type="match status" value="1"/>
</dbReference>
<sequence>MGNLSIIITVLIGALFLPSIPFSHCYTDVQDVFAINSLYAALDSPPIPGWVALGGDPCGDMWQGVQCTFANITAIVLNAANLGGQLGAALGNFTSLITINLSNNHIGATIPDSLPPHLQQLFLSDNQFIGTIPSSLSELSLLLDMSLNDNLLTGPIPDAFQALSSIINLDLSNNNITGQLPASMQDLSSLTTLHLQNNQLSGILDVLENLPLKNLHIENNLFSGPIPPALFNIPDFVKDGNPFNTTPAPSPPPHVISPPPISNSPVSEVPPRMHAQGPSSTQSGSDLDAGSRKFLATKNIVGLSAAGAVIIAFVVCSLIFIACRKRKSRNRPSKTQEMGKESPKKQLLADSLVRPSNPSKKDHEGRVQKQGDEHHVNMVATDANLKQPPGENATKMPVKKLTWRPIQKNPNNSISAVPYTIASLQQFTNSFAQENLIGEGSLGRVYRAKLFDGKLLAVKKLDIPSPLMQSDETFLELVSSISKLRHVNIAELVGYCSEHGQQLLVYEYYGNRTLHEALHLGDEVGRKLSWNVRLKVALGVSRALAYLHEACEPPVAHQNFKSANILFDEEMSARLSDCGLSALISSDLMSPIPSLALGSFGYSPPEVSMSGAYTLQSDVYCFGVVMLELLTGRKPFDRERPRGEHSLVRWAAPQLHDIEALSKMVDPALSGNYPAKSLSRFADIISLCVQPEPEFRPPMSEIVQALVRMIQRENPTNKNSRSNGGLDPEHHASSSRP</sequence>
<reference evidence="14" key="1">
    <citation type="journal article" date="2013" name="Science">
        <title>The Amborella genome and the evolution of flowering plants.</title>
        <authorList>
            <consortium name="Amborella Genome Project"/>
        </authorList>
    </citation>
    <scope>NUCLEOTIDE SEQUENCE [LARGE SCALE GENOMIC DNA]</scope>
</reference>
<keyword evidence="8" id="KW-0675">Receptor</keyword>
<dbReference type="Pfam" id="PF13855">
    <property type="entry name" value="LRR_8"/>
    <property type="match status" value="1"/>
</dbReference>
<dbReference type="KEGG" id="atr:18431557"/>
<name>W1P0P9_AMBTC</name>
<evidence type="ECO:0000256" key="8">
    <source>
        <dbReference type="ARBA" id="ARBA00023170"/>
    </source>
</evidence>
<dbReference type="GO" id="GO:0007165">
    <property type="term" value="P:signal transduction"/>
    <property type="evidence" value="ECO:0000318"/>
    <property type="project" value="GO_Central"/>
</dbReference>
<dbReference type="PROSITE" id="PS51450">
    <property type="entry name" value="LRR"/>
    <property type="match status" value="1"/>
</dbReference>
<evidence type="ECO:0000256" key="4">
    <source>
        <dbReference type="ARBA" id="ARBA00022729"/>
    </source>
</evidence>
<evidence type="ECO:0000313" key="13">
    <source>
        <dbReference type="EMBL" id="ERN03417.1"/>
    </source>
</evidence>
<dbReference type="PANTHER" id="PTHR48007">
    <property type="entry name" value="LEUCINE-RICH REPEAT RECEPTOR-LIKE PROTEIN KINASE PXC1"/>
    <property type="match status" value="1"/>
</dbReference>
<dbReference type="InterPro" id="IPR001611">
    <property type="entry name" value="Leu-rich_rpt"/>
</dbReference>
<dbReference type="Proteomes" id="UP000017836">
    <property type="component" value="Unassembled WGS sequence"/>
</dbReference>
<dbReference type="InterPro" id="IPR000719">
    <property type="entry name" value="Prot_kinase_dom"/>
</dbReference>
<keyword evidence="5" id="KW-0677">Repeat</keyword>
<dbReference type="Gene3D" id="1.10.510.10">
    <property type="entry name" value="Transferase(Phosphotransferase) domain 1"/>
    <property type="match status" value="1"/>
</dbReference>
<dbReference type="Gene3D" id="3.30.200.20">
    <property type="entry name" value="Phosphorylase Kinase, domain 1"/>
    <property type="match status" value="1"/>
</dbReference>
<protein>
    <recommendedName>
        <fullName evidence="12">Protein kinase domain-containing protein</fullName>
    </recommendedName>
</protein>
<dbReference type="PANTHER" id="PTHR48007:SF22">
    <property type="entry name" value="PROTEIN STRUBBELIG-RECEPTOR FAMILY 3-LIKE ISOFORM X1"/>
    <property type="match status" value="1"/>
</dbReference>
<dbReference type="OrthoDB" id="676979at2759"/>
<feature type="region of interest" description="Disordered" evidence="9">
    <location>
        <begin position="242"/>
        <end position="287"/>
    </location>
</feature>
<feature type="compositionally biased region" description="Basic and acidic residues" evidence="9">
    <location>
        <begin position="359"/>
        <end position="374"/>
    </location>
</feature>
<feature type="signal peptide" evidence="11">
    <location>
        <begin position="1"/>
        <end position="25"/>
    </location>
</feature>
<keyword evidence="6 10" id="KW-1133">Transmembrane helix</keyword>
<evidence type="ECO:0000256" key="1">
    <source>
        <dbReference type="ARBA" id="ARBA00004370"/>
    </source>
</evidence>
<gene>
    <name evidence="13" type="ORF">AMTR_s00003p00260350</name>
</gene>
<dbReference type="HOGENOM" id="CLU_000288_92_2_1"/>
<evidence type="ECO:0000256" key="7">
    <source>
        <dbReference type="ARBA" id="ARBA00023136"/>
    </source>
</evidence>
<dbReference type="SUPFAM" id="SSF52058">
    <property type="entry name" value="L domain-like"/>
    <property type="match status" value="1"/>
</dbReference>
<feature type="region of interest" description="Disordered" evidence="9">
    <location>
        <begin position="713"/>
        <end position="737"/>
    </location>
</feature>
<dbReference type="FunFam" id="3.30.200.20:FF:000125">
    <property type="entry name" value="Protein STRUBBELIG-RECEPTOR FAMILY 8"/>
    <property type="match status" value="1"/>
</dbReference>
<evidence type="ECO:0000256" key="2">
    <source>
        <dbReference type="ARBA" id="ARBA00022614"/>
    </source>
</evidence>
<feature type="compositionally biased region" description="Basic and acidic residues" evidence="9">
    <location>
        <begin position="727"/>
        <end position="737"/>
    </location>
</feature>
<feature type="chain" id="PRO_5004806970" description="Protein kinase domain-containing protein" evidence="11">
    <location>
        <begin position="26"/>
        <end position="737"/>
    </location>
</feature>
<dbReference type="InterPro" id="IPR032675">
    <property type="entry name" value="LRR_dom_sf"/>
</dbReference>
<dbReference type="EMBL" id="KI394358">
    <property type="protein sequence ID" value="ERN03417.1"/>
    <property type="molecule type" value="Genomic_DNA"/>
</dbReference>
<dbReference type="SUPFAM" id="SSF56112">
    <property type="entry name" value="Protein kinase-like (PK-like)"/>
    <property type="match status" value="1"/>
</dbReference>
<comment type="subcellular location">
    <subcellularLocation>
        <location evidence="1">Membrane</location>
    </subcellularLocation>
</comment>